<dbReference type="Proteomes" id="UP000426027">
    <property type="component" value="Chromosome"/>
</dbReference>
<accession>A0A6I6GPU7</accession>
<gene>
    <name evidence="2" type="ORF">GLV81_02460</name>
</gene>
<dbReference type="EMBL" id="CP046566">
    <property type="protein sequence ID" value="QGW27119.1"/>
    <property type="molecule type" value="Genomic_DNA"/>
</dbReference>
<sequence>MQTLRRYFLTLCCMSFFTAVQAQEMATQWNAVADSVTRWNMLRVQHKNDTAFVQQLFRQQYRRLTLMEQTPSSVSSFVFWQLPDSVQDALHRCWQAWCTTNGYTLVQQPADAKGFRRVSVYADKKKKQRIAFYDRSSLDATRITVGFSTEWLPASR</sequence>
<dbReference type="AlphaFoldDB" id="A0A6I6GPU7"/>
<feature type="chain" id="PRO_5026223714" evidence="1">
    <location>
        <begin position="23"/>
        <end position="156"/>
    </location>
</feature>
<protein>
    <submittedName>
        <fullName evidence="2">Uncharacterized protein</fullName>
    </submittedName>
</protein>
<keyword evidence="3" id="KW-1185">Reference proteome</keyword>
<dbReference type="RefSeq" id="WP_157476555.1">
    <property type="nucleotide sequence ID" value="NZ_CP046566.1"/>
</dbReference>
<evidence type="ECO:0000313" key="2">
    <source>
        <dbReference type="EMBL" id="QGW27119.1"/>
    </source>
</evidence>
<evidence type="ECO:0000256" key="1">
    <source>
        <dbReference type="SAM" id="SignalP"/>
    </source>
</evidence>
<reference evidence="2 3" key="1">
    <citation type="submission" date="2019-11" db="EMBL/GenBank/DDBJ databases">
        <authorList>
            <person name="Im W.T."/>
        </authorList>
    </citation>
    <scope>NUCLEOTIDE SEQUENCE [LARGE SCALE GENOMIC DNA]</scope>
    <source>
        <strain evidence="2 3">SB-02</strain>
    </source>
</reference>
<proteinExistence type="predicted"/>
<organism evidence="2 3">
    <name type="scientific">Phnomibacter ginsenosidimutans</name>
    <dbReference type="NCBI Taxonomy" id="2676868"/>
    <lineage>
        <taxon>Bacteria</taxon>
        <taxon>Pseudomonadati</taxon>
        <taxon>Bacteroidota</taxon>
        <taxon>Chitinophagia</taxon>
        <taxon>Chitinophagales</taxon>
        <taxon>Chitinophagaceae</taxon>
        <taxon>Phnomibacter</taxon>
    </lineage>
</organism>
<feature type="signal peptide" evidence="1">
    <location>
        <begin position="1"/>
        <end position="22"/>
    </location>
</feature>
<dbReference type="KEGG" id="fls:GLV81_02460"/>
<evidence type="ECO:0000313" key="3">
    <source>
        <dbReference type="Proteomes" id="UP000426027"/>
    </source>
</evidence>
<name>A0A6I6GPU7_9BACT</name>
<keyword evidence="1" id="KW-0732">Signal</keyword>